<dbReference type="RefSeq" id="WP_245127193.1">
    <property type="nucleotide sequence ID" value="NZ_CP095066.1"/>
</dbReference>
<reference evidence="4" key="1">
    <citation type="submission" date="2022-04" db="EMBL/GenBank/DDBJ databases">
        <title>Hymenobacter sp. isolated from the air.</title>
        <authorList>
            <person name="Won M."/>
            <person name="Lee C.-M."/>
            <person name="Woen H.-Y."/>
            <person name="Kwon S.-W."/>
        </authorList>
    </citation>
    <scope>NUCLEOTIDE SEQUENCE</scope>
    <source>
        <strain evidence="4">5420S-77</strain>
        <plasmid evidence="4">unnamed5</plasmid>
    </source>
</reference>
<dbReference type="InterPro" id="IPR025222">
    <property type="entry name" value="DUF3945"/>
</dbReference>
<evidence type="ECO:0000259" key="3">
    <source>
        <dbReference type="Pfam" id="PF13351"/>
    </source>
</evidence>
<proteinExistence type="predicted"/>
<feature type="domain" description="DUF3945" evidence="2">
    <location>
        <begin position="382"/>
        <end position="431"/>
    </location>
</feature>
<dbReference type="Proteomes" id="UP000830401">
    <property type="component" value="Plasmid unnamed5"/>
</dbReference>
<feature type="region of interest" description="Disordered" evidence="1">
    <location>
        <begin position="1"/>
        <end position="35"/>
    </location>
</feature>
<feature type="domain" description="DUF4099" evidence="3">
    <location>
        <begin position="244"/>
        <end position="314"/>
    </location>
</feature>
<dbReference type="EMBL" id="CP095066">
    <property type="protein sequence ID" value="UOQ69432.1"/>
    <property type="molecule type" value="Genomic_DNA"/>
</dbReference>
<name>A0ABY4GER9_9BACT</name>
<evidence type="ECO:0000259" key="2">
    <source>
        <dbReference type="Pfam" id="PF13101"/>
    </source>
</evidence>
<dbReference type="Pfam" id="PF13351">
    <property type="entry name" value="DUF4099"/>
    <property type="match status" value="1"/>
</dbReference>
<evidence type="ECO:0000313" key="5">
    <source>
        <dbReference type="Proteomes" id="UP000830401"/>
    </source>
</evidence>
<dbReference type="InterPro" id="IPR025343">
    <property type="entry name" value="DUF4099"/>
</dbReference>
<protein>
    <submittedName>
        <fullName evidence="4">DUF3945 domain-containing protein</fullName>
    </submittedName>
</protein>
<keyword evidence="4" id="KW-0614">Plasmid</keyword>
<keyword evidence="5" id="KW-1185">Reference proteome</keyword>
<gene>
    <name evidence="4" type="ORF">MUN86_28515</name>
</gene>
<accession>A0ABY4GER9</accession>
<dbReference type="Pfam" id="PF13101">
    <property type="entry name" value="DUF3945"/>
    <property type="match status" value="1"/>
</dbReference>
<sequence length="461" mass="49942">MLHQAETPFGSERLPAPAPAKQVPEPAKKPVSPSVDEMRDEFLLNAQPVVDALRKSGKTREASQLEEAAKVIGATVGTRPTHLSTVGDSLKGESVSKVLKNIWEVIEKDPVLKCMPQARSLRKAGDALDGAGLLDITVRNGVVVSFVSNFTENYALAQQTAPKSTEKVVARPPLATPAPIPSAADLQPTPAVQARVASLLSPAVRAKVQALAEENLATRSAATGATSNPPAPVAPSVAPKAFVREDIPFELLAKMGVQAAELERTGQLQKLLEGKKTDLVSTFSLRNQQGEPIPFAAKMVLQRDAEGTASLQFDLPKHRLEIPEQIMGKQITPAMKEQLEQTGVVLTDGLKDSQGQTFAAYIAIDKEMNKVVALRQGNQRVPQVINGLTLKPEQQQQLLEGKPVRLEGMVTGDGKARFDATMQLDPFKRSINPKNERFYPAPQQAVTEQKEEQVSRPRMRI</sequence>
<evidence type="ECO:0000313" key="4">
    <source>
        <dbReference type="EMBL" id="UOQ69432.1"/>
    </source>
</evidence>
<feature type="region of interest" description="Disordered" evidence="1">
    <location>
        <begin position="440"/>
        <end position="461"/>
    </location>
</feature>
<evidence type="ECO:0000256" key="1">
    <source>
        <dbReference type="SAM" id="MobiDB-lite"/>
    </source>
</evidence>
<geneLocation type="plasmid" evidence="4 5">
    <name>unnamed5</name>
</geneLocation>
<organism evidence="4 5">
    <name type="scientific">Hymenobacter volaticus</name>
    <dbReference type="NCBI Taxonomy" id="2932254"/>
    <lineage>
        <taxon>Bacteria</taxon>
        <taxon>Pseudomonadati</taxon>
        <taxon>Bacteroidota</taxon>
        <taxon>Cytophagia</taxon>
        <taxon>Cytophagales</taxon>
        <taxon>Hymenobacteraceae</taxon>
        <taxon>Hymenobacter</taxon>
    </lineage>
</organism>